<protein>
    <submittedName>
        <fullName evidence="2">Uncharacterized protein</fullName>
    </submittedName>
</protein>
<organism evidence="2 3">
    <name type="scientific">Alternaria dauci</name>
    <dbReference type="NCBI Taxonomy" id="48095"/>
    <lineage>
        <taxon>Eukaryota</taxon>
        <taxon>Fungi</taxon>
        <taxon>Dikarya</taxon>
        <taxon>Ascomycota</taxon>
        <taxon>Pezizomycotina</taxon>
        <taxon>Dothideomycetes</taxon>
        <taxon>Pleosporomycetidae</taxon>
        <taxon>Pleosporales</taxon>
        <taxon>Pleosporineae</taxon>
        <taxon>Pleosporaceae</taxon>
        <taxon>Alternaria</taxon>
        <taxon>Alternaria sect. Porri</taxon>
    </lineage>
</organism>
<evidence type="ECO:0000256" key="1">
    <source>
        <dbReference type="SAM" id="MobiDB-lite"/>
    </source>
</evidence>
<dbReference type="GeneID" id="96084098"/>
<feature type="compositionally biased region" description="Low complexity" evidence="1">
    <location>
        <begin position="255"/>
        <end position="271"/>
    </location>
</feature>
<dbReference type="EMBL" id="JBHGVX010000003">
    <property type="protein sequence ID" value="KAL1797170.1"/>
    <property type="molecule type" value="Genomic_DNA"/>
</dbReference>
<feature type="region of interest" description="Disordered" evidence="1">
    <location>
        <begin position="154"/>
        <end position="271"/>
    </location>
</feature>
<keyword evidence="3" id="KW-1185">Reference proteome</keyword>
<evidence type="ECO:0000313" key="3">
    <source>
        <dbReference type="Proteomes" id="UP001578633"/>
    </source>
</evidence>
<feature type="compositionally biased region" description="Basic and acidic residues" evidence="1">
    <location>
        <begin position="411"/>
        <end position="421"/>
    </location>
</feature>
<feature type="compositionally biased region" description="Acidic residues" evidence="1">
    <location>
        <begin position="28"/>
        <end position="57"/>
    </location>
</feature>
<dbReference type="RefSeq" id="XP_069307754.1">
    <property type="nucleotide sequence ID" value="XM_069450722.1"/>
</dbReference>
<name>A0ABR3ULF7_9PLEO</name>
<feature type="compositionally biased region" description="Basic residues" evidence="1">
    <location>
        <begin position="1"/>
        <end position="10"/>
    </location>
</feature>
<feature type="compositionally biased region" description="Pro residues" evidence="1">
    <location>
        <begin position="87"/>
        <end position="108"/>
    </location>
</feature>
<comment type="caution">
    <text evidence="2">The sequence shown here is derived from an EMBL/GenBank/DDBJ whole genome shotgun (WGS) entry which is preliminary data.</text>
</comment>
<feature type="region of interest" description="Disordered" evidence="1">
    <location>
        <begin position="392"/>
        <end position="421"/>
    </location>
</feature>
<feature type="compositionally biased region" description="Polar residues" evidence="1">
    <location>
        <begin position="211"/>
        <end position="227"/>
    </location>
</feature>
<gene>
    <name evidence="2" type="ORF">ACET3X_003776</name>
</gene>
<dbReference type="Proteomes" id="UP001578633">
    <property type="component" value="Chromosome 3"/>
</dbReference>
<sequence length="421" mass="46307">MNRNLLRHLRPYVDNLVPLQQAATQAAAEEEQEEEEEEEEEEGEKMETDEETEEGEDLDRRDPTPPAPGHVPSNGEGRAMLPKASWPLPPPLPPRPAAASAPPAPTPEPKNKLPSFKIKFPKQIWNEVTIEMQLKRLEEAKAAVAAAEATAAAAVATTTTPKKGTKRAHFETVLLVPNPNPVDQAEEKEKEEEEEEDSRPRHRRRIDSSPGAAQSSRPEEATSSLNTGAAPKRSSVLPRAAASSRKPVPARNPYARRYSARTTRSAGPVAPAAPTPVSAAALPSALALADAVAAAATRPSTVEGPRTAWRRLFPQLGCEMSDYKGVPDAWHELMLWDAETRCWRARRPDELYVKKVLGGTQVLRAWHQRTWGLESPMRKEWNRRRGEMLERREAAAVDGENVEMEGSGESSRARENGSGDA</sequence>
<reference evidence="2 3" key="1">
    <citation type="submission" date="2024-09" db="EMBL/GenBank/DDBJ databases">
        <title>T2T genomes of carrot and Alternaria dauci and their utility for understanding host-pathogen interaction during carrot leaf blight disease.</title>
        <authorList>
            <person name="Liu W."/>
            <person name="Xu S."/>
            <person name="Ou C."/>
            <person name="Liu X."/>
            <person name="Zhuang F."/>
            <person name="Deng X.W."/>
        </authorList>
    </citation>
    <scope>NUCLEOTIDE SEQUENCE [LARGE SCALE GENOMIC DNA]</scope>
    <source>
        <strain evidence="2 3">A2016</strain>
    </source>
</reference>
<accession>A0ABR3ULF7</accession>
<proteinExistence type="predicted"/>
<feature type="compositionally biased region" description="Acidic residues" evidence="1">
    <location>
        <begin position="184"/>
        <end position="197"/>
    </location>
</feature>
<evidence type="ECO:0000313" key="2">
    <source>
        <dbReference type="EMBL" id="KAL1797170.1"/>
    </source>
</evidence>
<feature type="region of interest" description="Disordered" evidence="1">
    <location>
        <begin position="1"/>
        <end position="117"/>
    </location>
</feature>